<evidence type="ECO:0000256" key="1">
    <source>
        <dbReference type="SAM" id="MobiDB-lite"/>
    </source>
</evidence>
<reference evidence="2 3" key="1">
    <citation type="submission" date="2014-04" db="EMBL/GenBank/DDBJ databases">
        <authorList>
            <consortium name="DOE Joint Genome Institute"/>
            <person name="Kuo A."/>
            <person name="Gay G."/>
            <person name="Dore J."/>
            <person name="Kohler A."/>
            <person name="Nagy L.G."/>
            <person name="Floudas D."/>
            <person name="Copeland A."/>
            <person name="Barry K.W."/>
            <person name="Cichocki N."/>
            <person name="Veneault-Fourrey C."/>
            <person name="LaButti K."/>
            <person name="Lindquist E.A."/>
            <person name="Lipzen A."/>
            <person name="Lundell T."/>
            <person name="Morin E."/>
            <person name="Murat C."/>
            <person name="Sun H."/>
            <person name="Tunlid A."/>
            <person name="Henrissat B."/>
            <person name="Grigoriev I.V."/>
            <person name="Hibbett D.S."/>
            <person name="Martin F."/>
            <person name="Nordberg H.P."/>
            <person name="Cantor M.N."/>
            <person name="Hua S.X."/>
        </authorList>
    </citation>
    <scope>NUCLEOTIDE SEQUENCE [LARGE SCALE GENOMIC DNA]</scope>
    <source>
        <strain evidence="3">h7</strain>
    </source>
</reference>
<feature type="compositionally biased region" description="Polar residues" evidence="1">
    <location>
        <begin position="1"/>
        <end position="17"/>
    </location>
</feature>
<dbReference type="OrthoDB" id="2858950at2759"/>
<protein>
    <submittedName>
        <fullName evidence="2">Uncharacterized protein</fullName>
    </submittedName>
</protein>
<dbReference type="HOGENOM" id="CLU_1906969_0_0_1"/>
<accession>A0A0C3C9M7</accession>
<dbReference type="EMBL" id="KN831781">
    <property type="protein sequence ID" value="KIM40929.1"/>
    <property type="molecule type" value="Genomic_DNA"/>
</dbReference>
<organism evidence="2 3">
    <name type="scientific">Hebeloma cylindrosporum</name>
    <dbReference type="NCBI Taxonomy" id="76867"/>
    <lineage>
        <taxon>Eukaryota</taxon>
        <taxon>Fungi</taxon>
        <taxon>Dikarya</taxon>
        <taxon>Basidiomycota</taxon>
        <taxon>Agaricomycotina</taxon>
        <taxon>Agaricomycetes</taxon>
        <taxon>Agaricomycetidae</taxon>
        <taxon>Agaricales</taxon>
        <taxon>Agaricineae</taxon>
        <taxon>Hymenogastraceae</taxon>
        <taxon>Hebeloma</taxon>
    </lineage>
</organism>
<name>A0A0C3C9M7_HEBCY</name>
<proteinExistence type="predicted"/>
<reference evidence="3" key="2">
    <citation type="submission" date="2015-01" db="EMBL/GenBank/DDBJ databases">
        <title>Evolutionary Origins and Diversification of the Mycorrhizal Mutualists.</title>
        <authorList>
            <consortium name="DOE Joint Genome Institute"/>
            <consortium name="Mycorrhizal Genomics Consortium"/>
            <person name="Kohler A."/>
            <person name="Kuo A."/>
            <person name="Nagy L.G."/>
            <person name="Floudas D."/>
            <person name="Copeland A."/>
            <person name="Barry K.W."/>
            <person name="Cichocki N."/>
            <person name="Veneault-Fourrey C."/>
            <person name="LaButti K."/>
            <person name="Lindquist E.A."/>
            <person name="Lipzen A."/>
            <person name="Lundell T."/>
            <person name="Morin E."/>
            <person name="Murat C."/>
            <person name="Riley R."/>
            <person name="Ohm R."/>
            <person name="Sun H."/>
            <person name="Tunlid A."/>
            <person name="Henrissat B."/>
            <person name="Grigoriev I.V."/>
            <person name="Hibbett D.S."/>
            <person name="Martin F."/>
        </authorList>
    </citation>
    <scope>NUCLEOTIDE SEQUENCE [LARGE SCALE GENOMIC DNA]</scope>
    <source>
        <strain evidence="3">h7</strain>
    </source>
</reference>
<keyword evidence="3" id="KW-1185">Reference proteome</keyword>
<sequence length="133" mass="14956">MVYTRNRGNSGSETTRSNGKRYYRLSLPYPSDQSELPYLEKDEYVRENEEAEADSTFMDPYLAVNRIDDSLIAKDSLFLRLSLPKPILLKKTPKKLSGLGLGIQMEQQSPISGLLDDIPSPMLVQSPCLTSLV</sequence>
<gene>
    <name evidence="2" type="ORF">M413DRAFT_28041</name>
</gene>
<feature type="region of interest" description="Disordered" evidence="1">
    <location>
        <begin position="1"/>
        <end position="28"/>
    </location>
</feature>
<evidence type="ECO:0000313" key="3">
    <source>
        <dbReference type="Proteomes" id="UP000053424"/>
    </source>
</evidence>
<evidence type="ECO:0000313" key="2">
    <source>
        <dbReference type="EMBL" id="KIM40929.1"/>
    </source>
</evidence>
<dbReference type="AlphaFoldDB" id="A0A0C3C9M7"/>
<dbReference type="Proteomes" id="UP000053424">
    <property type="component" value="Unassembled WGS sequence"/>
</dbReference>